<dbReference type="Gene3D" id="1.10.8.930">
    <property type="entry name" value="Protein of unknown function DUF1465"/>
    <property type="match status" value="1"/>
</dbReference>
<dbReference type="Pfam" id="PF07323">
    <property type="entry name" value="DUF1465"/>
    <property type="match status" value="1"/>
</dbReference>
<evidence type="ECO:0000313" key="1">
    <source>
        <dbReference type="EMBL" id="TVV75584.1"/>
    </source>
</evidence>
<protein>
    <submittedName>
        <fullName evidence="1">DUF1465 family protein</fullName>
    </submittedName>
</protein>
<comment type="caution">
    <text evidence="1">The sequence shown here is derived from an EMBL/GenBank/DDBJ whole genome shotgun (WGS) entry which is preliminary data.</text>
</comment>
<dbReference type="InterPro" id="IPR038301">
    <property type="entry name" value="AraC-like_sf"/>
</dbReference>
<keyword evidence="2" id="KW-1185">Reference proteome</keyword>
<name>A0A558R874_9SPHN</name>
<sequence>MTMRLVDALYIEAMVLADETRSYFDGPGRAERDALAPIARVTFTCESLKVTTRLMHIIAWLLTRRAVAAGEISECEARDPSRRPGQIADAGAGDLASLPDAAQALVLASDDLYRRICRLDAELDQPAPASPARGLIARLENAF</sequence>
<reference evidence="1 2" key="1">
    <citation type="submission" date="2019-07" db="EMBL/GenBank/DDBJ databases">
        <title>Sphingomonas solaris sp. nov., isolated from a solar panel from Boston, Massachusetts.</title>
        <authorList>
            <person name="Tanner K."/>
            <person name="Pascual J."/>
            <person name="Mancuso C."/>
            <person name="Pereto J."/>
            <person name="Khalil A."/>
            <person name="Vilanova C."/>
        </authorList>
    </citation>
    <scope>NUCLEOTIDE SEQUENCE [LARGE SCALE GENOMIC DNA]</scope>
    <source>
        <strain evidence="1 2">R4DWN</strain>
    </source>
</reference>
<proteinExistence type="predicted"/>
<dbReference type="Proteomes" id="UP000318681">
    <property type="component" value="Unassembled WGS sequence"/>
</dbReference>
<dbReference type="EMBL" id="VNIM01000019">
    <property type="protein sequence ID" value="TVV75584.1"/>
    <property type="molecule type" value="Genomic_DNA"/>
</dbReference>
<dbReference type="InterPro" id="IPR010848">
    <property type="entry name" value="DUF1465"/>
</dbReference>
<gene>
    <name evidence="1" type="ORF">FOY91_06595</name>
</gene>
<accession>A0A558R874</accession>
<organism evidence="1 2">
    <name type="scientific">Alterirhizorhabdus solaris</name>
    <dbReference type="NCBI Taxonomy" id="2529389"/>
    <lineage>
        <taxon>Bacteria</taxon>
        <taxon>Pseudomonadati</taxon>
        <taxon>Pseudomonadota</taxon>
        <taxon>Alphaproteobacteria</taxon>
        <taxon>Sphingomonadales</taxon>
        <taxon>Rhizorhabdaceae</taxon>
        <taxon>Alterirhizorhabdus</taxon>
    </lineage>
</organism>
<evidence type="ECO:0000313" key="2">
    <source>
        <dbReference type="Proteomes" id="UP000318681"/>
    </source>
</evidence>
<dbReference type="AlphaFoldDB" id="A0A558R874"/>
<dbReference type="OrthoDB" id="9799531at2"/>